<dbReference type="SUPFAM" id="SSF161098">
    <property type="entry name" value="MetI-like"/>
    <property type="match status" value="1"/>
</dbReference>
<keyword evidence="11" id="KW-0614">Plasmid</keyword>
<name>A0AAE6C4B2_9HYPH</name>
<evidence type="ECO:0000313" key="11">
    <source>
        <dbReference type="EMBL" id="QAS81914.1"/>
    </source>
</evidence>
<evidence type="ECO:0000256" key="3">
    <source>
        <dbReference type="ARBA" id="ARBA00022475"/>
    </source>
</evidence>
<dbReference type="PANTHER" id="PTHR43386">
    <property type="entry name" value="OLIGOPEPTIDE TRANSPORT SYSTEM PERMEASE PROTEIN APPC"/>
    <property type="match status" value="1"/>
</dbReference>
<dbReference type="GO" id="GO:0055085">
    <property type="term" value="P:transmembrane transport"/>
    <property type="evidence" value="ECO:0007669"/>
    <property type="project" value="InterPro"/>
</dbReference>
<evidence type="ECO:0000256" key="6">
    <source>
        <dbReference type="ARBA" id="ARBA00022927"/>
    </source>
</evidence>
<keyword evidence="8 9" id="KW-0472">Membrane</keyword>
<keyword evidence="5" id="KW-0571">Peptide transport</keyword>
<feature type="transmembrane region" description="Helical" evidence="9">
    <location>
        <begin position="267"/>
        <end position="288"/>
    </location>
</feature>
<evidence type="ECO:0000256" key="8">
    <source>
        <dbReference type="ARBA" id="ARBA00023136"/>
    </source>
</evidence>
<feature type="transmembrane region" description="Helical" evidence="9">
    <location>
        <begin position="224"/>
        <end position="246"/>
    </location>
</feature>
<evidence type="ECO:0000256" key="2">
    <source>
        <dbReference type="ARBA" id="ARBA00022448"/>
    </source>
</evidence>
<feature type="transmembrane region" description="Helical" evidence="9">
    <location>
        <begin position="104"/>
        <end position="128"/>
    </location>
</feature>
<keyword evidence="3" id="KW-1003">Cell membrane</keyword>
<evidence type="ECO:0000256" key="1">
    <source>
        <dbReference type="ARBA" id="ARBA00004651"/>
    </source>
</evidence>
<keyword evidence="2 9" id="KW-0813">Transport</keyword>
<dbReference type="AlphaFoldDB" id="A0AAE6C4B2"/>
<dbReference type="GO" id="GO:0005886">
    <property type="term" value="C:plasma membrane"/>
    <property type="evidence" value="ECO:0007669"/>
    <property type="project" value="UniProtKB-SubCell"/>
</dbReference>
<keyword evidence="4 9" id="KW-0812">Transmembrane</keyword>
<evidence type="ECO:0000256" key="5">
    <source>
        <dbReference type="ARBA" id="ARBA00022856"/>
    </source>
</evidence>
<geneLocation type="plasmid" evidence="12">
    <name>prapfh23b</name>
</geneLocation>
<evidence type="ECO:0000313" key="12">
    <source>
        <dbReference type="Proteomes" id="UP000220927"/>
    </source>
</evidence>
<keyword evidence="12" id="KW-1185">Reference proteome</keyword>
<dbReference type="Gene3D" id="1.10.3720.10">
    <property type="entry name" value="MetI-like"/>
    <property type="match status" value="1"/>
</dbReference>
<evidence type="ECO:0000259" key="10">
    <source>
        <dbReference type="PROSITE" id="PS50928"/>
    </source>
</evidence>
<sequence length="316" mass="34570">MGVTSLLSTNPSAGTRISRWRSSPRWQMFVSSPLAVASATWLLFVLVLAFVVAPLVVDVANHQTIGLRFFAPFQFDKGFAFFLGADSLGRPIMLQLIVGARTSVLIAIFSVGISATIGYAIGLISGYFGGWVDNILLRIADIIHTVPSLLMALVVLFVLQPSILNLVIVLGITRIPVYLRTSRTQTMEVRERMFVEVAKAIGASDWRIITRDIAPLVFPTIRTLAMLEVAAVILSAASLTFLGIGLQRPDVDWGMMVSDGRAYLKSAWFVAVFPGIVIVLTALSANILSNWLRAVEDPAQSTLFFRARKKKRSSSQ</sequence>
<dbReference type="Pfam" id="PF00528">
    <property type="entry name" value="BPD_transp_1"/>
    <property type="match status" value="1"/>
</dbReference>
<dbReference type="InterPro" id="IPR050366">
    <property type="entry name" value="BP-dependent_transpt_permease"/>
</dbReference>
<dbReference type="InterPro" id="IPR000515">
    <property type="entry name" value="MetI-like"/>
</dbReference>
<dbReference type="PROSITE" id="PS50928">
    <property type="entry name" value="ABC_TM1"/>
    <property type="match status" value="1"/>
</dbReference>
<comment type="subcellular location">
    <subcellularLocation>
        <location evidence="1 9">Cell membrane</location>
        <topology evidence="1 9">Multi-pass membrane protein</topology>
    </subcellularLocation>
</comment>
<keyword evidence="6" id="KW-0653">Protein transport</keyword>
<dbReference type="KEGG" id="rad:CO657_28840"/>
<evidence type="ECO:0000256" key="9">
    <source>
        <dbReference type="RuleBase" id="RU363032"/>
    </source>
</evidence>
<dbReference type="Proteomes" id="UP000220927">
    <property type="component" value="Plasmid pRapFH23b"/>
</dbReference>
<evidence type="ECO:0000256" key="7">
    <source>
        <dbReference type="ARBA" id="ARBA00022989"/>
    </source>
</evidence>
<comment type="similarity">
    <text evidence="9">Belongs to the binding-protein-dependent transport system permease family.</text>
</comment>
<proteinExistence type="inferred from homology"/>
<accession>A0AAE6C4B2</accession>
<evidence type="ECO:0000256" key="4">
    <source>
        <dbReference type="ARBA" id="ARBA00022692"/>
    </source>
</evidence>
<feature type="domain" description="ABC transmembrane type-1" evidence="10">
    <location>
        <begin position="100"/>
        <end position="289"/>
    </location>
</feature>
<organism evidence="11 12">
    <name type="scientific">Rhizobium acidisoli</name>
    <dbReference type="NCBI Taxonomy" id="1538158"/>
    <lineage>
        <taxon>Bacteria</taxon>
        <taxon>Pseudomonadati</taxon>
        <taxon>Pseudomonadota</taxon>
        <taxon>Alphaproteobacteria</taxon>
        <taxon>Hyphomicrobiales</taxon>
        <taxon>Rhizobiaceae</taxon>
        <taxon>Rhizobium/Agrobacterium group</taxon>
        <taxon>Rhizobium</taxon>
    </lineage>
</organism>
<reference evidence="11 12" key="1">
    <citation type="submission" date="2019-01" db="EMBL/GenBank/DDBJ databases">
        <title>Genomic insights into the origins and evolution of symbiotic genes in the Phaseolus vulgaris microsymbionts.</title>
        <authorList>
            <person name="Tong W."/>
        </authorList>
    </citation>
    <scope>NUCLEOTIDE SEQUENCE [LARGE SCALE GENOMIC DNA]</scope>
    <source>
        <strain evidence="11 12">FH23</strain>
        <plasmid evidence="12">prapfh23b</plasmid>
    </source>
</reference>
<dbReference type="PANTHER" id="PTHR43386:SF1">
    <property type="entry name" value="D,D-DIPEPTIDE TRANSPORT SYSTEM PERMEASE PROTEIN DDPC-RELATED"/>
    <property type="match status" value="1"/>
</dbReference>
<dbReference type="GO" id="GO:0015833">
    <property type="term" value="P:peptide transport"/>
    <property type="evidence" value="ECO:0007669"/>
    <property type="project" value="UniProtKB-KW"/>
</dbReference>
<gene>
    <name evidence="11" type="ORF">CO657_28840</name>
</gene>
<protein>
    <submittedName>
        <fullName evidence="11">ABC transporter permease</fullName>
    </submittedName>
</protein>
<dbReference type="EMBL" id="CP035000">
    <property type="protein sequence ID" value="QAS81914.1"/>
    <property type="molecule type" value="Genomic_DNA"/>
</dbReference>
<dbReference type="GO" id="GO:0015031">
    <property type="term" value="P:protein transport"/>
    <property type="evidence" value="ECO:0007669"/>
    <property type="project" value="UniProtKB-KW"/>
</dbReference>
<keyword evidence="7 9" id="KW-1133">Transmembrane helix</keyword>
<dbReference type="InterPro" id="IPR035906">
    <property type="entry name" value="MetI-like_sf"/>
</dbReference>
<feature type="transmembrane region" description="Helical" evidence="9">
    <location>
        <begin position="149"/>
        <end position="172"/>
    </location>
</feature>
<dbReference type="CDD" id="cd06261">
    <property type="entry name" value="TM_PBP2"/>
    <property type="match status" value="1"/>
</dbReference>
<feature type="transmembrane region" description="Helical" evidence="9">
    <location>
        <begin position="34"/>
        <end position="57"/>
    </location>
</feature>